<dbReference type="EMBL" id="CP054257">
    <property type="protein sequence ID" value="QTQ11149.1"/>
    <property type="molecule type" value="Genomic_DNA"/>
</dbReference>
<dbReference type="RefSeq" id="WP_210117946.1">
    <property type="nucleotide sequence ID" value="NZ_CP054257.1"/>
</dbReference>
<dbReference type="Proteomes" id="UP000671995">
    <property type="component" value="Chromosome"/>
</dbReference>
<dbReference type="PROSITE" id="PS50975">
    <property type="entry name" value="ATP_GRASP"/>
    <property type="match status" value="1"/>
</dbReference>
<dbReference type="GO" id="GO:0005524">
    <property type="term" value="F:ATP binding"/>
    <property type="evidence" value="ECO:0007669"/>
    <property type="project" value="UniProtKB-UniRule"/>
</dbReference>
<dbReference type="AlphaFoldDB" id="A0A975EYC8"/>
<proteinExistence type="predicted"/>
<evidence type="ECO:0000259" key="2">
    <source>
        <dbReference type="PROSITE" id="PS50975"/>
    </source>
</evidence>
<dbReference type="GO" id="GO:0008716">
    <property type="term" value="F:D-alanine-D-alanine ligase activity"/>
    <property type="evidence" value="ECO:0007669"/>
    <property type="project" value="TreeGrafter"/>
</dbReference>
<dbReference type="PANTHER" id="PTHR23132:SF23">
    <property type="entry name" value="D-ALANINE--D-ALANINE LIGASE B"/>
    <property type="match status" value="1"/>
</dbReference>
<keyword evidence="1" id="KW-0547">Nucleotide-binding</keyword>
<dbReference type="GO" id="GO:0046872">
    <property type="term" value="F:metal ion binding"/>
    <property type="evidence" value="ECO:0007669"/>
    <property type="project" value="InterPro"/>
</dbReference>
<gene>
    <name evidence="3" type="ORF">HRI96_02430</name>
</gene>
<evidence type="ECO:0000256" key="1">
    <source>
        <dbReference type="PROSITE-ProRule" id="PRU00409"/>
    </source>
</evidence>
<feature type="domain" description="ATP-grasp" evidence="2">
    <location>
        <begin position="154"/>
        <end position="347"/>
    </location>
</feature>
<dbReference type="InterPro" id="IPR003806">
    <property type="entry name" value="ATP-grasp_PylC-type"/>
</dbReference>
<sequence>MNIVFYSSNSNSFDGSSVSFTTKPSCKSEWDDLAKKHPEHNFFIVTQMPGMFLLDIEKNEIREKSPSVRYVISEKTEVKEIARKILDLKPDIAMAVTFWTAPYDWLSIKDSMIAEELSAHGVKTVCSPAKSALQCFDKNMTHVLLENSGFKMPKAVYVHHGLFRCEAGCKEVKENVYREYILSRIEKLNFPVIIKDTVGLSSYKAEVIPTYKSARSYLFSRKNSSDRIAEEYVSGIQFGAEIYGSGGKYTVMPPFMFSINSFGITSPKQSVKVGPVTNEKYKIGELKKILKALAKTVKLEGIMQVDLVFSGGRWYILEINSRLSGISRSYAAAQNKSLYLVLTEILSAAKEKRRMRAGKTKYVCNFKMPVLTESQIEKLYEIPFVRRIDQIHDAAASQRRAQGFCEIIFGGTSSACELQKQLDLIAAEFPQLIEPVFFKNAKELIERL</sequence>
<accession>A0A975EYC8</accession>
<dbReference type="InterPro" id="IPR011761">
    <property type="entry name" value="ATP-grasp"/>
</dbReference>
<evidence type="ECO:0000313" key="3">
    <source>
        <dbReference type="EMBL" id="QTQ11149.1"/>
    </source>
</evidence>
<keyword evidence="1" id="KW-0067">ATP-binding</keyword>
<dbReference type="Pfam" id="PF02655">
    <property type="entry name" value="ATP-grasp_3"/>
    <property type="match status" value="1"/>
</dbReference>
<protein>
    <submittedName>
        <fullName evidence="3">ATP-grasp domain-containing protein</fullName>
    </submittedName>
</protein>
<evidence type="ECO:0000313" key="4">
    <source>
        <dbReference type="Proteomes" id="UP000671995"/>
    </source>
</evidence>
<dbReference type="PANTHER" id="PTHR23132">
    <property type="entry name" value="D-ALANINE--D-ALANINE LIGASE"/>
    <property type="match status" value="1"/>
</dbReference>
<dbReference type="SUPFAM" id="SSF56059">
    <property type="entry name" value="Glutathione synthetase ATP-binding domain-like"/>
    <property type="match status" value="1"/>
</dbReference>
<reference evidence="3" key="1">
    <citation type="submission" date="2020-05" db="EMBL/GenBank/DDBJ databases">
        <authorList>
            <person name="Zeng H."/>
            <person name="Chan Y.K."/>
            <person name="Watt R.M."/>
        </authorList>
    </citation>
    <scope>NUCLEOTIDE SEQUENCE</scope>
    <source>
        <strain evidence="3">ATCC 700773</strain>
    </source>
</reference>
<organism evidence="3 4">
    <name type="scientific">Treponema parvum</name>
    <dbReference type="NCBI Taxonomy" id="138851"/>
    <lineage>
        <taxon>Bacteria</taxon>
        <taxon>Pseudomonadati</taxon>
        <taxon>Spirochaetota</taxon>
        <taxon>Spirochaetia</taxon>
        <taxon>Spirochaetales</taxon>
        <taxon>Treponemataceae</taxon>
        <taxon>Treponema</taxon>
    </lineage>
</organism>
<name>A0A975EYC8_9SPIR</name>
<dbReference type="Gene3D" id="3.30.470.20">
    <property type="entry name" value="ATP-grasp fold, B domain"/>
    <property type="match status" value="1"/>
</dbReference>
<reference evidence="3" key="2">
    <citation type="journal article" date="2021" name="Microbiol. Resour. Announc.">
        <title>Complete Genome Sequences of Three Human Oral Treponema parvum Isolates.</title>
        <authorList>
            <person name="Zeng H."/>
            <person name="Watt R.M."/>
        </authorList>
    </citation>
    <scope>NUCLEOTIDE SEQUENCE</scope>
    <source>
        <strain evidence="3">ATCC 700773</strain>
    </source>
</reference>